<gene>
    <name evidence="7" type="primary">LOC101825358</name>
</gene>
<dbReference type="RefSeq" id="XP_040588693.1">
    <property type="nucleotide sequence ID" value="XM_040732759.1"/>
</dbReference>
<feature type="transmembrane region" description="Helical" evidence="5">
    <location>
        <begin position="292"/>
        <end position="309"/>
    </location>
</feature>
<keyword evidence="3 5" id="KW-1133">Transmembrane helix</keyword>
<evidence type="ECO:0000313" key="6">
    <source>
        <dbReference type="Proteomes" id="UP000886700"/>
    </source>
</evidence>
<evidence type="ECO:0000256" key="3">
    <source>
        <dbReference type="ARBA" id="ARBA00022989"/>
    </source>
</evidence>
<dbReference type="GeneID" id="101825358"/>
<accession>A0ABM2WEJ6</accession>
<dbReference type="Pfam" id="PF00083">
    <property type="entry name" value="Sugar_tr"/>
    <property type="match status" value="1"/>
</dbReference>
<evidence type="ECO:0000256" key="4">
    <source>
        <dbReference type="ARBA" id="ARBA00023136"/>
    </source>
</evidence>
<comment type="subcellular location">
    <subcellularLocation>
        <location evidence="1">Membrane</location>
        <topology evidence="1">Multi-pass membrane protein</topology>
    </subcellularLocation>
</comment>
<dbReference type="InterPro" id="IPR036259">
    <property type="entry name" value="MFS_trans_sf"/>
</dbReference>
<keyword evidence="6" id="KW-1185">Reference proteome</keyword>
<dbReference type="Proteomes" id="UP000886700">
    <property type="component" value="Unplaced"/>
</dbReference>
<reference evidence="7" key="1">
    <citation type="submission" date="2025-08" db="UniProtKB">
        <authorList>
            <consortium name="RefSeq"/>
        </authorList>
    </citation>
    <scope>IDENTIFICATION</scope>
    <source>
        <tissue evidence="7">Liver</tissue>
    </source>
</reference>
<evidence type="ECO:0000313" key="7">
    <source>
        <dbReference type="RefSeq" id="XP_040588693.1"/>
    </source>
</evidence>
<feature type="transmembrane region" description="Helical" evidence="5">
    <location>
        <begin position="18"/>
        <end position="37"/>
    </location>
</feature>
<feature type="transmembrane region" description="Helical" evidence="5">
    <location>
        <begin position="228"/>
        <end position="250"/>
    </location>
</feature>
<protein>
    <submittedName>
        <fullName evidence="7">Solute carrier family 22 member 20 isoform X3</fullName>
    </submittedName>
</protein>
<sequence>MAFTDLLDALGGVGRFQIVYTALLLLPCGLLACHTFLQSFTAATAPHHCRHPANYTEASTNDSGAWLMATIPLNQHGVPEPCLRYTEPQWALLKSNASPHAVATEDCKDGWVYDRSVFPSTIVMEWDLVCEARTLRDLAQSVYMSGVLVGAALFGSLADRWLPESSRWLLLHGKSQQAVQNLRKVAMINGRKGEGERLTIEVVSTYIHSEFASVRTSNSILDLFRTPAIRKVTCCLMVVWFSNSVAYYGLAMDLQKFGLSIYLVQALFGIIDIPAMLVATTTMIYVGRRATVASFLILAGLMIIANMFVPEDLQTLRTVQAALGKGCLASSFICVYLFTGELYPTEIRQMGMGFASVNARLGGLAAPLVSTLGEISPVLPPVSFGATSVLAGLAVACFLTETRNVPLVETIAAMERSRVKEGLSKRDTERKSEEISLQQLGVSPLKETI</sequence>
<feature type="transmembrane region" description="Helical" evidence="5">
    <location>
        <begin position="262"/>
        <end position="286"/>
    </location>
</feature>
<evidence type="ECO:0000256" key="2">
    <source>
        <dbReference type="ARBA" id="ARBA00022692"/>
    </source>
</evidence>
<name>A0ABM2WEJ6_MESAU</name>
<keyword evidence="2 5" id="KW-0812">Transmembrane</keyword>
<organism evidence="6 7">
    <name type="scientific">Mesocricetus auratus</name>
    <name type="common">Golden hamster</name>
    <dbReference type="NCBI Taxonomy" id="10036"/>
    <lineage>
        <taxon>Eukaryota</taxon>
        <taxon>Metazoa</taxon>
        <taxon>Chordata</taxon>
        <taxon>Craniata</taxon>
        <taxon>Vertebrata</taxon>
        <taxon>Euteleostomi</taxon>
        <taxon>Mammalia</taxon>
        <taxon>Eutheria</taxon>
        <taxon>Euarchontoglires</taxon>
        <taxon>Glires</taxon>
        <taxon>Rodentia</taxon>
        <taxon>Myomorpha</taxon>
        <taxon>Muroidea</taxon>
        <taxon>Cricetidae</taxon>
        <taxon>Cricetinae</taxon>
        <taxon>Mesocricetus</taxon>
    </lineage>
</organism>
<dbReference type="SUPFAM" id="SSF103473">
    <property type="entry name" value="MFS general substrate transporter"/>
    <property type="match status" value="1"/>
</dbReference>
<evidence type="ECO:0000256" key="1">
    <source>
        <dbReference type="ARBA" id="ARBA00004141"/>
    </source>
</evidence>
<dbReference type="Gene3D" id="1.20.1250.20">
    <property type="entry name" value="MFS general substrate transporter like domains"/>
    <property type="match status" value="1"/>
</dbReference>
<keyword evidence="4 5" id="KW-0472">Membrane</keyword>
<dbReference type="InterPro" id="IPR005828">
    <property type="entry name" value="MFS_sugar_transport-like"/>
</dbReference>
<evidence type="ECO:0000256" key="5">
    <source>
        <dbReference type="SAM" id="Phobius"/>
    </source>
</evidence>
<feature type="transmembrane region" description="Helical" evidence="5">
    <location>
        <begin position="321"/>
        <end position="339"/>
    </location>
</feature>
<proteinExistence type="predicted"/>
<dbReference type="PANTHER" id="PTHR24064">
    <property type="entry name" value="SOLUTE CARRIER FAMILY 22 MEMBER"/>
    <property type="match status" value="1"/>
</dbReference>